<feature type="non-terminal residue" evidence="10">
    <location>
        <position position="1"/>
    </location>
</feature>
<dbReference type="InterPro" id="IPR004523">
    <property type="entry name" value="Asp-tRNA_synthase_2"/>
</dbReference>
<keyword evidence="3" id="KW-0963">Cytoplasm</keyword>
<protein>
    <submittedName>
        <fullName evidence="10">Aspartyl/asparaginyl-tRNA synthetase</fullName>
    </submittedName>
</protein>
<organism evidence="10">
    <name type="scientific">mine drainage metagenome</name>
    <dbReference type="NCBI Taxonomy" id="410659"/>
    <lineage>
        <taxon>unclassified sequences</taxon>
        <taxon>metagenomes</taxon>
        <taxon>ecological metagenomes</taxon>
    </lineage>
</organism>
<dbReference type="SUPFAM" id="SSF55681">
    <property type="entry name" value="Class II aaRS and biotin synthetases"/>
    <property type="match status" value="1"/>
</dbReference>
<dbReference type="AlphaFoldDB" id="T1BTI7"/>
<evidence type="ECO:0000256" key="5">
    <source>
        <dbReference type="ARBA" id="ARBA00022741"/>
    </source>
</evidence>
<dbReference type="Gene3D" id="3.30.930.10">
    <property type="entry name" value="Bira Bifunctional Protein, Domain 2"/>
    <property type="match status" value="1"/>
</dbReference>
<dbReference type="EMBL" id="AUZY01002648">
    <property type="protein sequence ID" value="EQD71868.1"/>
    <property type="molecule type" value="Genomic_DNA"/>
</dbReference>
<dbReference type="PANTHER" id="PTHR43450">
    <property type="entry name" value="ASPARTYL-TRNA SYNTHETASE"/>
    <property type="match status" value="1"/>
</dbReference>
<keyword evidence="8 10" id="KW-0030">Aminoacyl-tRNA synthetase</keyword>
<dbReference type="PRINTS" id="PR01042">
    <property type="entry name" value="TRNASYNTHASP"/>
</dbReference>
<evidence type="ECO:0000256" key="1">
    <source>
        <dbReference type="ARBA" id="ARBA00004496"/>
    </source>
</evidence>
<feature type="domain" description="Aminoacyl-transfer RNA synthetases class-II family profile" evidence="9">
    <location>
        <begin position="1"/>
        <end position="286"/>
    </location>
</feature>
<evidence type="ECO:0000256" key="3">
    <source>
        <dbReference type="ARBA" id="ARBA00022490"/>
    </source>
</evidence>
<dbReference type="GO" id="GO:0005524">
    <property type="term" value="F:ATP binding"/>
    <property type="evidence" value="ECO:0007669"/>
    <property type="project" value="UniProtKB-KW"/>
</dbReference>
<gene>
    <name evidence="10" type="ORF">B1B_04211</name>
</gene>
<reference evidence="10" key="2">
    <citation type="journal article" date="2014" name="ISME J.">
        <title>Microbial stratification in low pH oxic and suboxic macroscopic growths along an acid mine drainage.</title>
        <authorList>
            <person name="Mendez-Garcia C."/>
            <person name="Mesa V."/>
            <person name="Sprenger R.R."/>
            <person name="Richter M."/>
            <person name="Diez M.S."/>
            <person name="Solano J."/>
            <person name="Bargiela R."/>
            <person name="Golyshina O.V."/>
            <person name="Manteca A."/>
            <person name="Ramos J.L."/>
            <person name="Gallego J.R."/>
            <person name="Llorente I."/>
            <person name="Martins Dos Santos V.A."/>
            <person name="Jensen O.N."/>
            <person name="Pelaez A.I."/>
            <person name="Sanchez J."/>
            <person name="Ferrer M."/>
        </authorList>
    </citation>
    <scope>NUCLEOTIDE SEQUENCE</scope>
</reference>
<dbReference type="GO" id="GO:0004815">
    <property type="term" value="F:aspartate-tRNA ligase activity"/>
    <property type="evidence" value="ECO:0007669"/>
    <property type="project" value="InterPro"/>
</dbReference>
<dbReference type="InterPro" id="IPR002312">
    <property type="entry name" value="Asp/Asn-tRNA-synth_IIb"/>
</dbReference>
<dbReference type="NCBIfam" id="NF003483">
    <property type="entry name" value="PRK05159.1"/>
    <property type="match status" value="1"/>
</dbReference>
<dbReference type="GO" id="GO:0006422">
    <property type="term" value="P:aspartyl-tRNA aminoacylation"/>
    <property type="evidence" value="ECO:0007669"/>
    <property type="project" value="InterPro"/>
</dbReference>
<dbReference type="PROSITE" id="PS50862">
    <property type="entry name" value="AA_TRNA_LIGASE_II"/>
    <property type="match status" value="1"/>
</dbReference>
<dbReference type="InterPro" id="IPR045864">
    <property type="entry name" value="aa-tRNA-synth_II/BPL/LPL"/>
</dbReference>
<evidence type="ECO:0000256" key="7">
    <source>
        <dbReference type="ARBA" id="ARBA00022917"/>
    </source>
</evidence>
<dbReference type="GO" id="GO:0017101">
    <property type="term" value="C:aminoacyl-tRNA synthetase multienzyme complex"/>
    <property type="evidence" value="ECO:0007669"/>
    <property type="project" value="TreeGrafter"/>
</dbReference>
<comment type="subcellular location">
    <subcellularLocation>
        <location evidence="1">Cytoplasm</location>
    </subcellularLocation>
</comment>
<evidence type="ECO:0000259" key="9">
    <source>
        <dbReference type="PROSITE" id="PS50862"/>
    </source>
</evidence>
<dbReference type="InterPro" id="IPR006195">
    <property type="entry name" value="aa-tRNA-synth_II"/>
</dbReference>
<reference evidence="10" key="1">
    <citation type="submission" date="2013-08" db="EMBL/GenBank/DDBJ databases">
        <authorList>
            <person name="Mendez C."/>
            <person name="Richter M."/>
            <person name="Ferrer M."/>
            <person name="Sanchez J."/>
        </authorList>
    </citation>
    <scope>NUCLEOTIDE SEQUENCE</scope>
</reference>
<keyword evidence="5" id="KW-0547">Nucleotide-binding</keyword>
<dbReference type="Pfam" id="PF00152">
    <property type="entry name" value="tRNA-synt_2"/>
    <property type="match status" value="1"/>
</dbReference>
<dbReference type="GO" id="GO:0003723">
    <property type="term" value="F:RNA binding"/>
    <property type="evidence" value="ECO:0007669"/>
    <property type="project" value="TreeGrafter"/>
</dbReference>
<dbReference type="GO" id="GO:0005829">
    <property type="term" value="C:cytosol"/>
    <property type="evidence" value="ECO:0007669"/>
    <property type="project" value="TreeGrafter"/>
</dbReference>
<name>T1BTI7_9ZZZZ</name>
<keyword evidence="6" id="KW-0067">ATP-binding</keyword>
<evidence type="ECO:0000256" key="4">
    <source>
        <dbReference type="ARBA" id="ARBA00022598"/>
    </source>
</evidence>
<comment type="similarity">
    <text evidence="2">Belongs to the class-II aminoacyl-tRNA synthetase family. Type 2 subfamily.</text>
</comment>
<comment type="caution">
    <text evidence="10">The sequence shown here is derived from an EMBL/GenBank/DDBJ whole genome shotgun (WGS) entry which is preliminary data.</text>
</comment>
<evidence type="ECO:0000256" key="6">
    <source>
        <dbReference type="ARBA" id="ARBA00022840"/>
    </source>
</evidence>
<accession>T1BTI7</accession>
<proteinExistence type="inferred from homology"/>
<dbReference type="PANTHER" id="PTHR43450:SF1">
    <property type="entry name" value="ASPARTATE--TRNA LIGASE, CYTOPLASMIC"/>
    <property type="match status" value="1"/>
</dbReference>
<sequence length="286" mass="31915">FIERGFLEVETPKLLRQGAEGGATLFPVQYFEGRAFLAQSPQLYKQMLIGAGFERVFEIAPAFRAEPSDTVRHITEFTSLDAEIGYIGGPDDVRGELEGVIADTIRSSREQLMRSDNPLAAGLPEIVVPFPRIPFATAASWLDRTDLSHDFGTEDERAIGEIAVKRFGNPFYFLIDYPTAVKAGTFYAGRRDDDPSLTGYFDLDYHGLEIASGGPREHRLGRLEAQIREAGLDPASFSGYLDAFRYGMPPHGGWGLGIDRLVQALARLPNIREARLFPRDRYRLEP</sequence>
<keyword evidence="7" id="KW-0648">Protein biosynthesis</keyword>
<dbReference type="InterPro" id="IPR004364">
    <property type="entry name" value="Aa-tRNA-synt_II"/>
</dbReference>
<keyword evidence="4" id="KW-0436">Ligase</keyword>
<evidence type="ECO:0000256" key="8">
    <source>
        <dbReference type="ARBA" id="ARBA00023146"/>
    </source>
</evidence>
<evidence type="ECO:0000313" key="10">
    <source>
        <dbReference type="EMBL" id="EQD71868.1"/>
    </source>
</evidence>
<evidence type="ECO:0000256" key="2">
    <source>
        <dbReference type="ARBA" id="ARBA00005312"/>
    </source>
</evidence>